<accession>A0A1V9YSQ9</accession>
<gene>
    <name evidence="1" type="ORF">ACHHYP_06678</name>
</gene>
<evidence type="ECO:0000313" key="1">
    <source>
        <dbReference type="EMBL" id="OQR88707.1"/>
    </source>
</evidence>
<dbReference type="Proteomes" id="UP000243579">
    <property type="component" value="Unassembled WGS sequence"/>
</dbReference>
<name>A0A1V9YSQ9_ACHHY</name>
<organism evidence="1 2">
    <name type="scientific">Achlya hypogyna</name>
    <name type="common">Oomycete</name>
    <name type="synonym">Protoachlya hypogyna</name>
    <dbReference type="NCBI Taxonomy" id="1202772"/>
    <lineage>
        <taxon>Eukaryota</taxon>
        <taxon>Sar</taxon>
        <taxon>Stramenopiles</taxon>
        <taxon>Oomycota</taxon>
        <taxon>Saprolegniomycetes</taxon>
        <taxon>Saprolegniales</taxon>
        <taxon>Achlyaceae</taxon>
        <taxon>Achlya</taxon>
    </lineage>
</organism>
<evidence type="ECO:0000313" key="2">
    <source>
        <dbReference type="Proteomes" id="UP000243579"/>
    </source>
</evidence>
<keyword evidence="2" id="KW-1185">Reference proteome</keyword>
<sequence>MAVKATLLGATSPTHNASTYDSALVALWLTDVVANKSTVVASPTKRMYIDYAAGDSSGYTVSPESCAIPAPGDSIYAERYLAKLLPHIASAAPSLDVLLHTDVVVDCSFKGRQVQDTSALKLHFLNRNESQLWTLFLQTLQLTRPSKRLTTACGMASISMINLSAVSANSAGTLSTSQTAAYTHVIGVEFPYVLAPFHLVEIPDPSKLTSDGRRHATIVESGESIELAGIEGIYRSALDIQASYNYCIWDLP</sequence>
<reference evidence="1 2" key="1">
    <citation type="journal article" date="2014" name="Genome Biol. Evol.">
        <title>The secreted proteins of Achlya hypogyna and Thraustotheca clavata identify the ancestral oomycete secretome and reveal gene acquisitions by horizontal gene transfer.</title>
        <authorList>
            <person name="Misner I."/>
            <person name="Blouin N."/>
            <person name="Leonard G."/>
            <person name="Richards T.A."/>
            <person name="Lane C.E."/>
        </authorList>
    </citation>
    <scope>NUCLEOTIDE SEQUENCE [LARGE SCALE GENOMIC DNA]</scope>
    <source>
        <strain evidence="1 2">ATCC 48635</strain>
    </source>
</reference>
<proteinExistence type="predicted"/>
<dbReference type="EMBL" id="JNBR01001126">
    <property type="protein sequence ID" value="OQR88707.1"/>
    <property type="molecule type" value="Genomic_DNA"/>
</dbReference>
<feature type="non-terminal residue" evidence="1">
    <location>
        <position position="252"/>
    </location>
</feature>
<dbReference type="AlphaFoldDB" id="A0A1V9YSQ9"/>
<comment type="caution">
    <text evidence="1">The sequence shown here is derived from an EMBL/GenBank/DDBJ whole genome shotgun (WGS) entry which is preliminary data.</text>
</comment>
<protein>
    <submittedName>
        <fullName evidence="1">Uncharacterized protein</fullName>
    </submittedName>
</protein>